<keyword evidence="3" id="KW-0863">Zinc-finger</keyword>
<evidence type="ECO:0000313" key="6">
    <source>
        <dbReference type="EMBL" id="OMO60197.1"/>
    </source>
</evidence>
<sequence>MVPVMLAVEVDIVDFNGSFLSRVHDIAGMNPIILVVTKNVLAFLYQVDLMNILSSSCIKRPAKSNTAQDRSNDTSNKADDAINLANDGSRIEADTGNVQLMTALIDGKFDMGGMREAVAKCIMMHEHPFSIVEEEGFNMMQKYGMSECEMVSCVTIKKDCIQIYDTEKKRLMQLLKTVNKVSFTTYLWRSSNQRIEYMLLTAHFIDSNWRLQKRVISFVHIPPPRRGVEIANSFFKCLKGWGIGNKVFTISVDNASNNDVAIRVLKDTFQEPRGCFMEDNCFMFSPGHTS</sequence>
<evidence type="ECO:0000256" key="4">
    <source>
        <dbReference type="ARBA" id="ARBA00022833"/>
    </source>
</evidence>
<comment type="caution">
    <text evidence="6">The sequence shown here is derived from an EMBL/GenBank/DDBJ whole genome shotgun (WGS) entry which is preliminary data.</text>
</comment>
<dbReference type="STRING" id="210143.A0A1R3GQ67"/>
<gene>
    <name evidence="6" type="ORF">CCACVL1_24336</name>
</gene>
<evidence type="ECO:0000256" key="5">
    <source>
        <dbReference type="ARBA" id="ARBA00023242"/>
    </source>
</evidence>
<reference evidence="6 7" key="1">
    <citation type="submission" date="2013-09" db="EMBL/GenBank/DDBJ databases">
        <title>Corchorus capsularis genome sequencing.</title>
        <authorList>
            <person name="Alam M."/>
            <person name="Haque M.S."/>
            <person name="Islam M.S."/>
            <person name="Emdad E.M."/>
            <person name="Islam M.M."/>
            <person name="Ahmed B."/>
            <person name="Halim A."/>
            <person name="Hossen Q.M.M."/>
            <person name="Hossain M.Z."/>
            <person name="Ahmed R."/>
            <person name="Khan M.M."/>
            <person name="Islam R."/>
            <person name="Rashid M.M."/>
            <person name="Khan S.A."/>
            <person name="Rahman M.S."/>
            <person name="Alam M."/>
        </authorList>
    </citation>
    <scope>NUCLEOTIDE SEQUENCE [LARGE SCALE GENOMIC DNA]</scope>
    <source>
        <strain evidence="7">cv. CVL-1</strain>
        <tissue evidence="6">Whole seedling</tissue>
    </source>
</reference>
<name>A0A1R3GQ67_COCAP</name>
<proteinExistence type="predicted"/>
<protein>
    <submittedName>
        <fullName evidence="6">Uncharacterized protein</fullName>
    </submittedName>
</protein>
<evidence type="ECO:0000313" key="7">
    <source>
        <dbReference type="Proteomes" id="UP000188268"/>
    </source>
</evidence>
<dbReference type="GO" id="GO:0005634">
    <property type="term" value="C:nucleus"/>
    <property type="evidence" value="ECO:0007669"/>
    <property type="project" value="UniProtKB-SubCell"/>
</dbReference>
<dbReference type="AlphaFoldDB" id="A0A1R3GQ67"/>
<evidence type="ECO:0000256" key="3">
    <source>
        <dbReference type="ARBA" id="ARBA00022771"/>
    </source>
</evidence>
<keyword evidence="2" id="KW-0479">Metal-binding</keyword>
<accession>A0A1R3GQ67</accession>
<dbReference type="InterPro" id="IPR052035">
    <property type="entry name" value="ZnF_BED_domain_contain"/>
</dbReference>
<dbReference type="Gramene" id="OMO60197">
    <property type="protein sequence ID" value="OMO60197"/>
    <property type="gene ID" value="CCACVL1_24336"/>
</dbReference>
<comment type="subcellular location">
    <subcellularLocation>
        <location evidence="1">Nucleus</location>
    </subcellularLocation>
</comment>
<dbReference type="PANTHER" id="PTHR46481:SF10">
    <property type="entry name" value="ZINC FINGER BED DOMAIN-CONTAINING PROTEIN 39"/>
    <property type="match status" value="1"/>
</dbReference>
<dbReference type="EMBL" id="AWWV01013741">
    <property type="protein sequence ID" value="OMO60197.1"/>
    <property type="molecule type" value="Genomic_DNA"/>
</dbReference>
<dbReference type="SUPFAM" id="SSF53098">
    <property type="entry name" value="Ribonuclease H-like"/>
    <property type="match status" value="1"/>
</dbReference>
<dbReference type="GO" id="GO:0008270">
    <property type="term" value="F:zinc ion binding"/>
    <property type="evidence" value="ECO:0007669"/>
    <property type="project" value="UniProtKB-KW"/>
</dbReference>
<dbReference type="InterPro" id="IPR012337">
    <property type="entry name" value="RNaseH-like_sf"/>
</dbReference>
<dbReference type="PANTHER" id="PTHR46481">
    <property type="entry name" value="ZINC FINGER BED DOMAIN-CONTAINING PROTEIN 4"/>
    <property type="match status" value="1"/>
</dbReference>
<organism evidence="6 7">
    <name type="scientific">Corchorus capsularis</name>
    <name type="common">Jute</name>
    <dbReference type="NCBI Taxonomy" id="210143"/>
    <lineage>
        <taxon>Eukaryota</taxon>
        <taxon>Viridiplantae</taxon>
        <taxon>Streptophyta</taxon>
        <taxon>Embryophyta</taxon>
        <taxon>Tracheophyta</taxon>
        <taxon>Spermatophyta</taxon>
        <taxon>Magnoliopsida</taxon>
        <taxon>eudicotyledons</taxon>
        <taxon>Gunneridae</taxon>
        <taxon>Pentapetalae</taxon>
        <taxon>rosids</taxon>
        <taxon>malvids</taxon>
        <taxon>Malvales</taxon>
        <taxon>Malvaceae</taxon>
        <taxon>Grewioideae</taxon>
        <taxon>Apeibeae</taxon>
        <taxon>Corchorus</taxon>
    </lineage>
</organism>
<evidence type="ECO:0000256" key="2">
    <source>
        <dbReference type="ARBA" id="ARBA00022723"/>
    </source>
</evidence>
<dbReference type="OrthoDB" id="2610923at2759"/>
<keyword evidence="7" id="KW-1185">Reference proteome</keyword>
<keyword evidence="5" id="KW-0539">Nucleus</keyword>
<evidence type="ECO:0000256" key="1">
    <source>
        <dbReference type="ARBA" id="ARBA00004123"/>
    </source>
</evidence>
<dbReference type="Proteomes" id="UP000188268">
    <property type="component" value="Unassembled WGS sequence"/>
</dbReference>
<keyword evidence="4" id="KW-0862">Zinc</keyword>